<dbReference type="InterPro" id="IPR023180">
    <property type="entry name" value="THP_succinylTrfase_dom1"/>
</dbReference>
<evidence type="ECO:0000313" key="9">
    <source>
        <dbReference type="Proteomes" id="UP000198420"/>
    </source>
</evidence>
<comment type="similarity">
    <text evidence="1">Belongs to the transferase hexapeptide repeat family.</text>
</comment>
<organism evidence="8 9">
    <name type="scientific">Actinomadura mexicana</name>
    <dbReference type="NCBI Taxonomy" id="134959"/>
    <lineage>
        <taxon>Bacteria</taxon>
        <taxon>Bacillati</taxon>
        <taxon>Actinomycetota</taxon>
        <taxon>Actinomycetes</taxon>
        <taxon>Streptosporangiales</taxon>
        <taxon>Thermomonosporaceae</taxon>
        <taxon>Actinomadura</taxon>
    </lineage>
</organism>
<dbReference type="PROSITE" id="PS00101">
    <property type="entry name" value="HEXAPEP_TRANSFERASES"/>
    <property type="match status" value="1"/>
</dbReference>
<keyword evidence="9" id="KW-1185">Reference proteome</keyword>
<evidence type="ECO:0000256" key="3">
    <source>
        <dbReference type="ARBA" id="ARBA00022679"/>
    </source>
</evidence>
<keyword evidence="5" id="KW-0220">Diaminopimelate biosynthesis</keyword>
<dbReference type="InterPro" id="IPR050179">
    <property type="entry name" value="Trans_hexapeptide_repeat"/>
</dbReference>
<evidence type="ECO:0000256" key="2">
    <source>
        <dbReference type="ARBA" id="ARBA00022605"/>
    </source>
</evidence>
<name>A0A238X0S8_9ACTN</name>
<sequence length="278" mass="29517">MTETFTSPISGGIDELWERRAELTPDDAEARAAIVAAVDQLDAGEARVARIDPATDEVVVDERAKRAILLSFKVLGMARSQVGDFRYHDRIPLKTRLDGVRVVPGAIARWGAHLAPGVVLMPSFTNIGAYVDSGTMVDTWATVGSCAQVGRNVHLSGGVGIGGVLEPPNAKPVVIEDEAMIGSRSMIVEGARVGRGAVVGSGTNLSASMPVIDVETGEEIGRGRIPDWCVAVGGTRYKEFKGGTFGLPAVLILKRLEEGQRHDKASLNDILRDHGVNT</sequence>
<evidence type="ECO:0000259" key="7">
    <source>
        <dbReference type="Pfam" id="PF14805"/>
    </source>
</evidence>
<dbReference type="PANTHER" id="PTHR43300:SF10">
    <property type="entry name" value="2,3,4,5-TETRAHYDROPYRIDINE-2,6-DICARBOXYLATE N-ACETYLTRANSFERASE"/>
    <property type="match status" value="1"/>
</dbReference>
<protein>
    <submittedName>
        <fullName evidence="8">2,3,4,5-tetrahydropyridine-2,6-dicarboxylate N-succinyltransferase</fullName>
    </submittedName>
</protein>
<dbReference type="InterPro" id="IPR037133">
    <property type="entry name" value="THP_succinylTrfase_N_sf"/>
</dbReference>
<dbReference type="PANTHER" id="PTHR43300">
    <property type="entry name" value="ACETYLTRANSFERASE"/>
    <property type="match status" value="1"/>
</dbReference>
<keyword evidence="6" id="KW-0457">Lysine biosynthesis</keyword>
<gene>
    <name evidence="8" type="ORF">SAMN06265355_103557</name>
</gene>
<dbReference type="Pfam" id="PF14602">
    <property type="entry name" value="Hexapep_2"/>
    <property type="match status" value="1"/>
</dbReference>
<evidence type="ECO:0000256" key="5">
    <source>
        <dbReference type="ARBA" id="ARBA00022915"/>
    </source>
</evidence>
<keyword evidence="3 8" id="KW-0808">Transferase</keyword>
<dbReference type="Gene3D" id="1.10.166.10">
    <property type="entry name" value="Tetrahydrodipicolinate-N-succinyltransferase, N-terminal domain"/>
    <property type="match status" value="1"/>
</dbReference>
<evidence type="ECO:0000256" key="1">
    <source>
        <dbReference type="ARBA" id="ARBA00007274"/>
    </source>
</evidence>
<dbReference type="NCBIfam" id="NF008808">
    <property type="entry name" value="PRK11830.1"/>
    <property type="match status" value="1"/>
</dbReference>
<dbReference type="Proteomes" id="UP000198420">
    <property type="component" value="Unassembled WGS sequence"/>
</dbReference>
<reference evidence="9" key="1">
    <citation type="submission" date="2017-06" db="EMBL/GenBank/DDBJ databases">
        <authorList>
            <person name="Varghese N."/>
            <person name="Submissions S."/>
        </authorList>
    </citation>
    <scope>NUCLEOTIDE SEQUENCE [LARGE SCALE GENOMIC DNA]</scope>
    <source>
        <strain evidence="9">DSM 44485</strain>
    </source>
</reference>
<feature type="domain" description="Tetrahydrodipicolinate-N-succinyltransferase chain A" evidence="7">
    <location>
        <begin position="13"/>
        <end position="74"/>
    </location>
</feature>
<dbReference type="OrthoDB" id="9775362at2"/>
<proteinExistence type="inferred from homology"/>
<dbReference type="EMBL" id="FZNP01000003">
    <property type="protein sequence ID" value="SNR52476.1"/>
    <property type="molecule type" value="Genomic_DNA"/>
</dbReference>
<keyword evidence="4" id="KW-0677">Repeat</keyword>
<dbReference type="CDD" id="cd03350">
    <property type="entry name" value="LbH_THP_succinylT"/>
    <property type="match status" value="1"/>
</dbReference>
<evidence type="ECO:0000256" key="4">
    <source>
        <dbReference type="ARBA" id="ARBA00022737"/>
    </source>
</evidence>
<dbReference type="GO" id="GO:0009085">
    <property type="term" value="P:lysine biosynthetic process"/>
    <property type="evidence" value="ECO:0007669"/>
    <property type="project" value="UniProtKB-KW"/>
</dbReference>
<evidence type="ECO:0000256" key="6">
    <source>
        <dbReference type="ARBA" id="ARBA00023154"/>
    </source>
</evidence>
<dbReference type="Pfam" id="PF14805">
    <property type="entry name" value="THDPS_N_2"/>
    <property type="match status" value="1"/>
</dbReference>
<keyword evidence="2" id="KW-0028">Amino-acid biosynthesis</keyword>
<accession>A0A238X0S8</accession>
<dbReference type="InterPro" id="IPR018357">
    <property type="entry name" value="Hexapep_transf_CS"/>
</dbReference>
<dbReference type="GO" id="GO:0019877">
    <property type="term" value="P:diaminopimelate biosynthetic process"/>
    <property type="evidence" value="ECO:0007669"/>
    <property type="project" value="UniProtKB-KW"/>
</dbReference>
<dbReference type="RefSeq" id="WP_089311582.1">
    <property type="nucleotide sequence ID" value="NZ_FZNP01000003.1"/>
</dbReference>
<evidence type="ECO:0000313" key="8">
    <source>
        <dbReference type="EMBL" id="SNR52476.1"/>
    </source>
</evidence>
<dbReference type="InterPro" id="IPR001451">
    <property type="entry name" value="Hexapep"/>
</dbReference>
<dbReference type="InterPro" id="IPR011004">
    <property type="entry name" value="Trimer_LpxA-like_sf"/>
</dbReference>
<dbReference type="GO" id="GO:0016740">
    <property type="term" value="F:transferase activity"/>
    <property type="evidence" value="ECO:0007669"/>
    <property type="project" value="UniProtKB-KW"/>
</dbReference>
<dbReference type="Gene3D" id="2.160.10.10">
    <property type="entry name" value="Hexapeptide repeat proteins"/>
    <property type="match status" value="1"/>
</dbReference>
<dbReference type="AlphaFoldDB" id="A0A238X0S8"/>
<dbReference type="SUPFAM" id="SSF51161">
    <property type="entry name" value="Trimeric LpxA-like enzymes"/>
    <property type="match status" value="1"/>
</dbReference>